<keyword evidence="2" id="KW-1185">Reference proteome</keyword>
<evidence type="ECO:0000313" key="2">
    <source>
        <dbReference type="Proteomes" id="UP000558997"/>
    </source>
</evidence>
<dbReference type="RefSeq" id="WP_184839623.1">
    <property type="nucleotide sequence ID" value="NZ_BAAAVN010000008.1"/>
</dbReference>
<evidence type="ECO:0008006" key="3">
    <source>
        <dbReference type="Google" id="ProtNLM"/>
    </source>
</evidence>
<sequence length="135" mass="14058">MTAPAGAYVLKDALLTIEATDYAAQCTSVVLTPDQPTQTIRTMVPDGVVNDTDTATWTASINGIQDYVTARGLARLLTEMSGEKIDIVFEPKKGGVSATVTATAKAVPFGGEQGAFTTFSVELPCDGQPVFGDPA</sequence>
<name>A0A841DUY2_9ACTN</name>
<reference evidence="1 2" key="1">
    <citation type="submission" date="2020-08" db="EMBL/GenBank/DDBJ databases">
        <title>Sequencing the genomes of 1000 actinobacteria strains.</title>
        <authorList>
            <person name="Klenk H.-P."/>
        </authorList>
    </citation>
    <scope>NUCLEOTIDE SEQUENCE [LARGE SCALE GENOMIC DNA]</scope>
    <source>
        <strain evidence="1 2">DSM 17294</strain>
    </source>
</reference>
<dbReference type="EMBL" id="JACHNF010000001">
    <property type="protein sequence ID" value="MBB5982422.1"/>
    <property type="molecule type" value="Genomic_DNA"/>
</dbReference>
<accession>A0A841DUY2</accession>
<dbReference type="Proteomes" id="UP000558997">
    <property type="component" value="Unassembled WGS sequence"/>
</dbReference>
<proteinExistence type="predicted"/>
<organism evidence="1 2">
    <name type="scientific">Kribbella solani</name>
    <dbReference type="NCBI Taxonomy" id="236067"/>
    <lineage>
        <taxon>Bacteria</taxon>
        <taxon>Bacillati</taxon>
        <taxon>Actinomycetota</taxon>
        <taxon>Actinomycetes</taxon>
        <taxon>Propionibacteriales</taxon>
        <taxon>Kribbellaceae</taxon>
        <taxon>Kribbella</taxon>
    </lineage>
</organism>
<dbReference type="AlphaFoldDB" id="A0A841DUY2"/>
<gene>
    <name evidence="1" type="ORF">HDA44_005763</name>
</gene>
<comment type="caution">
    <text evidence="1">The sequence shown here is derived from an EMBL/GenBank/DDBJ whole genome shotgun (WGS) entry which is preliminary data.</text>
</comment>
<protein>
    <recommendedName>
        <fullName evidence="3">Phage tail protein</fullName>
    </recommendedName>
</protein>
<evidence type="ECO:0000313" key="1">
    <source>
        <dbReference type="EMBL" id="MBB5982422.1"/>
    </source>
</evidence>